<evidence type="ECO:0000313" key="10">
    <source>
        <dbReference type="EMBL" id="KAK2138634.1"/>
    </source>
</evidence>
<feature type="chain" id="PRO_5041989494" description="VWFD domain-containing protein" evidence="7">
    <location>
        <begin position="21"/>
        <end position="623"/>
    </location>
</feature>
<dbReference type="Proteomes" id="UP001208570">
    <property type="component" value="Unassembled WGS sequence"/>
</dbReference>
<keyword evidence="2 7" id="KW-0732">Signal</keyword>
<dbReference type="CDD" id="cd00054">
    <property type="entry name" value="EGF_CA"/>
    <property type="match status" value="1"/>
</dbReference>
<evidence type="ECO:0008006" key="12">
    <source>
        <dbReference type="Google" id="ProtNLM"/>
    </source>
</evidence>
<gene>
    <name evidence="10" type="ORF">LSH36_2693g00011</name>
</gene>
<dbReference type="PANTHER" id="PTHR46160:SF9">
    <property type="entry name" value="PROTEIN PRY2-RELATED"/>
    <property type="match status" value="1"/>
</dbReference>
<dbReference type="PROSITE" id="PS51233">
    <property type="entry name" value="VWFD"/>
    <property type="match status" value="1"/>
</dbReference>
<protein>
    <recommendedName>
        <fullName evidence="12">VWFD domain-containing protein</fullName>
    </recommendedName>
</protein>
<dbReference type="InterPro" id="IPR014853">
    <property type="entry name" value="VWF/SSPO/ZAN-like_Cys-rich_dom"/>
</dbReference>
<reference evidence="10" key="1">
    <citation type="journal article" date="2023" name="Mol. Biol. Evol.">
        <title>Third-Generation Sequencing Reveals the Adaptive Role of the Epigenome in Three Deep-Sea Polychaetes.</title>
        <authorList>
            <person name="Perez M."/>
            <person name="Aroh O."/>
            <person name="Sun Y."/>
            <person name="Lan Y."/>
            <person name="Juniper S.K."/>
            <person name="Young C.R."/>
            <person name="Angers B."/>
            <person name="Qian P.Y."/>
        </authorList>
    </citation>
    <scope>NUCLEOTIDE SEQUENCE</scope>
    <source>
        <strain evidence="10">P08H-3</strain>
    </source>
</reference>
<dbReference type="InterPro" id="IPR001846">
    <property type="entry name" value="VWF_type-D"/>
</dbReference>
<dbReference type="PROSITE" id="PS00022">
    <property type="entry name" value="EGF_1"/>
    <property type="match status" value="3"/>
</dbReference>
<feature type="signal peptide" evidence="7">
    <location>
        <begin position="1"/>
        <end position="20"/>
    </location>
</feature>
<comment type="caution">
    <text evidence="10">The sequence shown here is derived from an EMBL/GenBank/DDBJ whole genome shotgun (WGS) entry which is preliminary data.</text>
</comment>
<feature type="domain" description="EGF-like" evidence="8">
    <location>
        <begin position="301"/>
        <end position="336"/>
    </location>
</feature>
<dbReference type="PANTHER" id="PTHR46160">
    <property type="entry name" value="ALPHA-TECTORIN-RELATED"/>
    <property type="match status" value="1"/>
</dbReference>
<evidence type="ECO:0000256" key="2">
    <source>
        <dbReference type="ARBA" id="ARBA00022729"/>
    </source>
</evidence>
<accession>A0AAD9IQ46</accession>
<keyword evidence="4 6" id="KW-1015">Disulfide bond</keyword>
<evidence type="ECO:0000256" key="4">
    <source>
        <dbReference type="ARBA" id="ARBA00023157"/>
    </source>
</evidence>
<dbReference type="PROSITE" id="PS50026">
    <property type="entry name" value="EGF_3"/>
    <property type="match status" value="2"/>
</dbReference>
<dbReference type="Gene3D" id="2.10.25.10">
    <property type="entry name" value="Laminin"/>
    <property type="match status" value="2"/>
</dbReference>
<keyword evidence="3" id="KW-0677">Repeat</keyword>
<sequence>MWRPLTAAMVVVCLLQLGMTSEVKQLHRSRRQADLTCEDTETMVNPPLEFESGLLCKDVIARPPDRYKAIYLETCQRWLGLTDLPDSVANTYVDQCQEYSNGTVRYSSKICCFGTTTAQRCFTCSKATNTYECTHGGEVVSCPSGQVCMTQSLNYRHNGLGRGYRFAQCARSEQCSSVASKTGQTCRHYIPSPNCTYCCSGSFCNYMKSDQYLCKYTGYQCQTWTGSKLYCENGGILSSDKTMCYCPISKTGKECEINTSICGASANYVCMNGGTCYNHTSFGSGLRCLCTPGWIGTHCEQACYSNPCMNGGWCQQNSDWDYVCQCRFGYEGKNCENRIKMCIISGDPHYKTIDGKLIHFQGACKYNLLSRSEANNGIPDFKIFGRNQRRGYNKNVAYPDYFEIHYLSYVIKLKRDSAVTVNDEVVYPDRSFAPHFKITKNGQFTRFESTDGLIVDFDGSWIGLIKVPDIYKKKVDGLCGDYDGDPENDMMTSSKSSSTSYAEIGNSWQVDDPDDPECRGPTDDNPPKCNTDTEILVKSNDYCGLLNEYSSIFGTCLKKSGQLATSFYESCEYDVCANQLNLTAAKESACGILATVATHCQSIQIPVVWRTVAKCRKSCTLND</sequence>
<feature type="domain" description="VWFD" evidence="9">
    <location>
        <begin position="340"/>
        <end position="519"/>
    </location>
</feature>
<dbReference type="SMART" id="SM00216">
    <property type="entry name" value="VWD"/>
    <property type="match status" value="1"/>
</dbReference>
<evidence type="ECO:0000256" key="6">
    <source>
        <dbReference type="PROSITE-ProRule" id="PRU00076"/>
    </source>
</evidence>
<name>A0AAD9IQ46_9ANNE</name>
<dbReference type="PROSITE" id="PS01186">
    <property type="entry name" value="EGF_2"/>
    <property type="match status" value="1"/>
</dbReference>
<keyword evidence="1 6" id="KW-0245">EGF-like domain</keyword>
<evidence type="ECO:0000256" key="1">
    <source>
        <dbReference type="ARBA" id="ARBA00022536"/>
    </source>
</evidence>
<feature type="disulfide bond" evidence="6">
    <location>
        <begin position="326"/>
        <end position="335"/>
    </location>
</feature>
<dbReference type="SUPFAM" id="SSF57196">
    <property type="entry name" value="EGF/Laminin"/>
    <property type="match status" value="2"/>
</dbReference>
<feature type="disulfide bond" evidence="6">
    <location>
        <begin position="290"/>
        <end position="299"/>
    </location>
</feature>
<organism evidence="10 11">
    <name type="scientific">Paralvinella palmiformis</name>
    <dbReference type="NCBI Taxonomy" id="53620"/>
    <lineage>
        <taxon>Eukaryota</taxon>
        <taxon>Metazoa</taxon>
        <taxon>Spiralia</taxon>
        <taxon>Lophotrochozoa</taxon>
        <taxon>Annelida</taxon>
        <taxon>Polychaeta</taxon>
        <taxon>Sedentaria</taxon>
        <taxon>Canalipalpata</taxon>
        <taxon>Terebellida</taxon>
        <taxon>Terebelliformia</taxon>
        <taxon>Alvinellidae</taxon>
        <taxon>Paralvinella</taxon>
    </lineage>
</organism>
<dbReference type="Pfam" id="PF00094">
    <property type="entry name" value="VWD"/>
    <property type="match status" value="1"/>
</dbReference>
<dbReference type="AlphaFoldDB" id="A0AAD9IQ46"/>
<dbReference type="InterPro" id="IPR000742">
    <property type="entry name" value="EGF"/>
</dbReference>
<evidence type="ECO:0000259" key="9">
    <source>
        <dbReference type="PROSITE" id="PS51233"/>
    </source>
</evidence>
<evidence type="ECO:0000256" key="3">
    <source>
        <dbReference type="ARBA" id="ARBA00022737"/>
    </source>
</evidence>
<evidence type="ECO:0000256" key="7">
    <source>
        <dbReference type="SAM" id="SignalP"/>
    </source>
</evidence>
<comment type="caution">
    <text evidence="6">Lacks conserved residue(s) required for the propagation of feature annotation.</text>
</comment>
<dbReference type="SMART" id="SM00181">
    <property type="entry name" value="EGF"/>
    <property type="match status" value="3"/>
</dbReference>
<keyword evidence="5" id="KW-0325">Glycoprotein</keyword>
<dbReference type="EMBL" id="JAODUP010002683">
    <property type="protein sequence ID" value="KAK2138634.1"/>
    <property type="molecule type" value="Genomic_DNA"/>
</dbReference>
<dbReference type="SMART" id="SM00832">
    <property type="entry name" value="C8"/>
    <property type="match status" value="1"/>
</dbReference>
<evidence type="ECO:0000256" key="5">
    <source>
        <dbReference type="ARBA" id="ARBA00023180"/>
    </source>
</evidence>
<keyword evidence="11" id="KW-1185">Reference proteome</keyword>
<evidence type="ECO:0000259" key="8">
    <source>
        <dbReference type="PROSITE" id="PS50026"/>
    </source>
</evidence>
<proteinExistence type="predicted"/>
<feature type="domain" description="EGF-like" evidence="8">
    <location>
        <begin position="258"/>
        <end position="300"/>
    </location>
</feature>
<evidence type="ECO:0000313" key="11">
    <source>
        <dbReference type="Proteomes" id="UP001208570"/>
    </source>
</evidence>
<dbReference type="InterPro" id="IPR052749">
    <property type="entry name" value="Alpha-tectorin"/>
</dbReference>
<dbReference type="FunFam" id="2.10.25.10:FF:000012">
    <property type="entry name" value="Delta-like protein"/>
    <property type="match status" value="1"/>
</dbReference>